<feature type="domain" description="AMP-binding enzyme C-terminal" evidence="3">
    <location>
        <begin position="515"/>
        <end position="594"/>
    </location>
</feature>
<dbReference type="FunFam" id="3.30.300.30:FF:000017">
    <property type="entry name" value="Acyl-CoA synthetase short-chain family member 3"/>
    <property type="match status" value="1"/>
</dbReference>
<dbReference type="Pfam" id="PF16177">
    <property type="entry name" value="ACAS_N"/>
    <property type="match status" value="1"/>
</dbReference>
<gene>
    <name evidence="5" type="ORF">Hsw_1951</name>
</gene>
<comment type="similarity">
    <text evidence="1">Belongs to the ATP-dependent AMP-binding enzyme family.</text>
</comment>
<dbReference type="PATRIC" id="fig|1227739.3.peg.2169"/>
<dbReference type="KEGG" id="hsw:Hsw_1951"/>
<dbReference type="InterPro" id="IPR042099">
    <property type="entry name" value="ANL_N_sf"/>
</dbReference>
<sequence>MSLTRSYPADHAASLQDPEEFWDAQARQLAWFQPPPRPVLSQDSTTGFYHWFRGGQLNTCWLCLDYHVENSRADQVALIYDSPVTHTVRRYTYRELLDLTSRFAGGLRQLGVERGDRVIIYMPNMPEAVVAMLACARLGAVHSVVFGGFAPHELAVRIDDAQPRVIICASAGLEFDKVIPYKPLVEAALQRAVHQPAAVVVLQRAFCPAALSAAHDADYQTLLQAAPVAAVPLESIDPLYILYTSGTTGKPKGVVRDNGGHAVALKYSMAAIYGVQPGDTFWAASDIGWAVGHSYCVYGPLLHGCTTVLFEGKPVRTPDAGTFWRVVQDHQVRVLFTAPTAIRAIKKEDAAGALARQYNLRSLRHLFVAGERCDPATYEWAGRTLGVPVVDHWWQTESGWPMLATLVGYPDMPAPKAGSAGFPVPGYDVRILDEAGQSVPRGITGLVAVRLPLPPGCLPTLWQDDARFRSSYLETFPGYYFSGDGGYHDADGYLYIMGRVDDVINVAGHRLSTGEMEELLAAHPAVAECAVLGIACALRGQVPIGLVVLKDGQTPDEPQLEQELVQLIRGQIGALACFRQAAVVARLPKTRSGKILRKTLRQLADGEPFTVPSTIDDPLILDEIRQVLERRAIGQAFDNPPASR</sequence>
<protein>
    <submittedName>
        <fullName evidence="5">AMP-dependent synthetase and ligase</fullName>
    </submittedName>
</protein>
<dbReference type="Gene3D" id="3.40.50.12780">
    <property type="entry name" value="N-terminal domain of ligase-like"/>
    <property type="match status" value="1"/>
</dbReference>
<dbReference type="InterPro" id="IPR045851">
    <property type="entry name" value="AMP-bd_C_sf"/>
</dbReference>
<dbReference type="PANTHER" id="PTHR43347">
    <property type="entry name" value="ACYL-COA SYNTHETASE"/>
    <property type="match status" value="1"/>
</dbReference>
<dbReference type="InterPro" id="IPR000873">
    <property type="entry name" value="AMP-dep_synth/lig_dom"/>
</dbReference>
<keyword evidence="6" id="KW-1185">Reference proteome</keyword>
<dbReference type="PANTHER" id="PTHR43347:SF3">
    <property type="entry name" value="ACYL-COA SYNTHETASE SHORT-CHAIN FAMILY MEMBER 3, MITOCHONDRIAL"/>
    <property type="match status" value="1"/>
</dbReference>
<proteinExistence type="inferred from homology"/>
<dbReference type="InterPro" id="IPR032387">
    <property type="entry name" value="ACAS_N"/>
</dbReference>
<dbReference type="OrthoDB" id="9778383at2"/>
<keyword evidence="5" id="KW-0436">Ligase</keyword>
<evidence type="ECO:0000259" key="3">
    <source>
        <dbReference type="Pfam" id="PF13193"/>
    </source>
</evidence>
<name>W8F4M5_9BACT</name>
<dbReference type="Proteomes" id="UP000019423">
    <property type="component" value="Chromosome"/>
</dbReference>
<evidence type="ECO:0000313" key="6">
    <source>
        <dbReference type="Proteomes" id="UP000019423"/>
    </source>
</evidence>
<evidence type="ECO:0000313" key="5">
    <source>
        <dbReference type="EMBL" id="AHJ97546.1"/>
    </source>
</evidence>
<reference evidence="5 6" key="1">
    <citation type="submission" date="2014-01" db="EMBL/GenBank/DDBJ databases">
        <title>Complete genome sequence of ionizing-radiation resistance bacterium Hymenobacter swuensis DY53.</title>
        <authorList>
            <person name="Jung J.-H."/>
            <person name="Jeong S.-W."/>
            <person name="Joe M.-H."/>
            <person name="Cho y.-j."/>
            <person name="Kim M.-K."/>
            <person name="Lim S.-Y."/>
        </authorList>
    </citation>
    <scope>NUCLEOTIDE SEQUENCE [LARGE SCALE GENOMIC DNA]</scope>
    <source>
        <strain evidence="5 6">DY53</strain>
    </source>
</reference>
<dbReference type="eggNOG" id="COG0365">
    <property type="taxonomic scope" value="Bacteria"/>
</dbReference>
<dbReference type="InterPro" id="IPR025110">
    <property type="entry name" value="AMP-bd_C"/>
</dbReference>
<feature type="domain" description="AMP-dependent synthetase/ligase" evidence="2">
    <location>
        <begin position="71"/>
        <end position="450"/>
    </location>
</feature>
<dbReference type="PROSITE" id="PS00455">
    <property type="entry name" value="AMP_BINDING"/>
    <property type="match status" value="1"/>
</dbReference>
<evidence type="ECO:0000259" key="4">
    <source>
        <dbReference type="Pfam" id="PF16177"/>
    </source>
</evidence>
<accession>W8F4M5</accession>
<dbReference type="AlphaFoldDB" id="W8F4M5"/>
<feature type="domain" description="Acetyl-coenzyme A synthetase N-terminal" evidence="4">
    <location>
        <begin position="7"/>
        <end position="63"/>
    </location>
</feature>
<dbReference type="Pfam" id="PF13193">
    <property type="entry name" value="AMP-binding_C"/>
    <property type="match status" value="1"/>
</dbReference>
<evidence type="ECO:0000259" key="2">
    <source>
        <dbReference type="Pfam" id="PF00501"/>
    </source>
</evidence>
<dbReference type="Pfam" id="PF00501">
    <property type="entry name" value="AMP-binding"/>
    <property type="match status" value="1"/>
</dbReference>
<dbReference type="EMBL" id="CP007145">
    <property type="protein sequence ID" value="AHJ97546.1"/>
    <property type="molecule type" value="Genomic_DNA"/>
</dbReference>
<dbReference type="STRING" id="1227739.Hsw_1951"/>
<dbReference type="GO" id="GO:0050218">
    <property type="term" value="F:propionate-CoA ligase activity"/>
    <property type="evidence" value="ECO:0007669"/>
    <property type="project" value="TreeGrafter"/>
</dbReference>
<organism evidence="5 6">
    <name type="scientific">Hymenobacter swuensis DY53</name>
    <dbReference type="NCBI Taxonomy" id="1227739"/>
    <lineage>
        <taxon>Bacteria</taxon>
        <taxon>Pseudomonadati</taxon>
        <taxon>Bacteroidota</taxon>
        <taxon>Cytophagia</taxon>
        <taxon>Cytophagales</taxon>
        <taxon>Hymenobacteraceae</taxon>
        <taxon>Hymenobacter</taxon>
    </lineage>
</organism>
<dbReference type="Gene3D" id="3.30.300.30">
    <property type="match status" value="1"/>
</dbReference>
<evidence type="ECO:0000256" key="1">
    <source>
        <dbReference type="ARBA" id="ARBA00006432"/>
    </source>
</evidence>
<dbReference type="SUPFAM" id="SSF56801">
    <property type="entry name" value="Acetyl-CoA synthetase-like"/>
    <property type="match status" value="1"/>
</dbReference>
<dbReference type="HOGENOM" id="CLU_000022_3_5_10"/>
<dbReference type="InterPro" id="IPR020845">
    <property type="entry name" value="AMP-binding_CS"/>
</dbReference>
<dbReference type="RefSeq" id="WP_044001948.1">
    <property type="nucleotide sequence ID" value="NZ_CP007145.1"/>
</dbReference>